<name>A0ABZ2BKU9_9HYPH</name>
<dbReference type="Proteomes" id="UP001432360">
    <property type="component" value="Plasmid pSchITTGS70d"/>
</dbReference>
<dbReference type="EMBL" id="CP133152">
    <property type="protein sequence ID" value="WVT08090.1"/>
    <property type="molecule type" value="Genomic_DNA"/>
</dbReference>
<dbReference type="RefSeq" id="WP_331377099.1">
    <property type="nucleotide sequence ID" value="NZ_CP133152.1"/>
</dbReference>
<evidence type="ECO:0000313" key="1">
    <source>
        <dbReference type="EMBL" id="WVT08090.1"/>
    </source>
</evidence>
<accession>A0ABZ2BKU9</accession>
<evidence type="ECO:0000313" key="2">
    <source>
        <dbReference type="Proteomes" id="UP001432360"/>
    </source>
</evidence>
<dbReference type="Gene3D" id="3.30.559.10">
    <property type="entry name" value="Chloramphenicol acetyltransferase-like domain"/>
    <property type="match status" value="1"/>
</dbReference>
<keyword evidence="1" id="KW-0614">Plasmid</keyword>
<keyword evidence="2" id="KW-1185">Reference proteome</keyword>
<proteinExistence type="predicted"/>
<gene>
    <name evidence="1" type="ORF">RB548_25620</name>
</gene>
<dbReference type="InterPro" id="IPR023213">
    <property type="entry name" value="CAT-like_dom_sf"/>
</dbReference>
<geneLocation type="plasmid" evidence="1 2">
    <name>pSchITTGS70d</name>
</geneLocation>
<organism evidence="1 2">
    <name type="scientific">Sinorhizobium chiapasense</name>
    <dbReference type="NCBI Taxonomy" id="501572"/>
    <lineage>
        <taxon>Bacteria</taxon>
        <taxon>Pseudomonadati</taxon>
        <taxon>Pseudomonadota</taxon>
        <taxon>Alphaproteobacteria</taxon>
        <taxon>Hyphomicrobiales</taxon>
        <taxon>Rhizobiaceae</taxon>
        <taxon>Sinorhizobium/Ensifer group</taxon>
        <taxon>Sinorhizobium</taxon>
    </lineage>
</organism>
<dbReference type="SUPFAM" id="SSF52777">
    <property type="entry name" value="CoA-dependent acyltransferases"/>
    <property type="match status" value="1"/>
</dbReference>
<sequence length="261" mass="28867">MRGRALKLSAARRLVGDLMRFSIGVPRVTVQRQMNLGPLQKARLAQPSRPSWTVLFLKGYALLSKETPEFRRAYVKFPRPQLYEYPGSVASVAHEREHGGERVVLLSTIKTPEQRSIAELGAMIQSARSRPVLEIKQFRRALKLARAPAPIRWLLMWLGLNIGRQRARHFGTFQLSVYSGLGAESLNPLTPLTTIFNYGPISEDGVVTVRIHYDHRVMDGANVARALERFEKILNGEVADEVAGLSESGTAPNAAASGSAA</sequence>
<reference evidence="1" key="1">
    <citation type="submission" date="2023-08" db="EMBL/GenBank/DDBJ databases">
        <title>Complete genome sequence of Sinorhizobium chiapanecum ITTG S70 isolated from Acaciella angustissima nodules in Chiapas-Mexico.</title>
        <authorList>
            <person name="Rincon-Rosales R."/>
            <person name="Rogel M.A."/>
            <person name="Rincon-Medina C.I."/>
            <person name="Guerrero G."/>
            <person name="Manzano-Gomez L.A."/>
            <person name="Lopez-Lopez A."/>
            <person name="Rincon Molina F.A."/>
            <person name="Martinez-Romero E."/>
        </authorList>
    </citation>
    <scope>NUCLEOTIDE SEQUENCE</scope>
    <source>
        <strain evidence="1">ITTG S70</strain>
        <plasmid evidence="1">pSchITTGS70d</plasmid>
    </source>
</reference>
<protein>
    <submittedName>
        <fullName evidence="1">Uncharacterized protein</fullName>
    </submittedName>
</protein>